<dbReference type="GO" id="GO:0044550">
    <property type="term" value="P:secondary metabolite biosynthetic process"/>
    <property type="evidence" value="ECO:0007669"/>
    <property type="project" value="TreeGrafter"/>
</dbReference>
<dbReference type="InterPro" id="IPR010080">
    <property type="entry name" value="Thioester_reductase-like_dom"/>
</dbReference>
<dbReference type="Gene3D" id="1.10.1200.10">
    <property type="entry name" value="ACP-like"/>
    <property type="match status" value="2"/>
</dbReference>
<sequence>MSNSESLLSSVLSQLILYVSPECRLFNVYGPAECTEASTYYLMDRNINVNLLTTIPIGRPLPNYTCYIMDDYLQPVHLYTVGELFIGGVGVFAGYYGRQDLTEQVLVDLPSVINEKCYRSGDLVKLDEEGFIHIIGRKDFQIKLRGQRIETSEIEETVLKLTSHITNCIVIKHEDYLIAYIEISPANRPSLETEVREYCRLHLPQYMIPSVFIIMEQFPLNSNGKVDRKRLTLPDLTQIKINEEYIKPQSNLEIEIHQLWCEVLQLEKISMNKNFFSLGGNSLLLIKLYVLYQSKYSLDVNIGQLFKQTTIQEHVQLLLCFLSTIVPKQEKQQQWTTMNITEGQILVKHLRQSLNRLSQKHSILRTSLIYDHDKQHLKQMINSQLNYQFRITTIQRNQTKKLKQIISNEELFHSEQGQVFRCHLMQYCNRDSNNNKKRLKKNDLIIFSFHHSAFDGGSMDIFISDFKLSYMNQLKINENDLKYIDYAQYERQLDMTKAKQYWKQLLEGYDMERQLPLPFDQHIHTHQRTGHGTSVKIYLNQQLVEQTIQYIEQINVSMFQLYLTCYYIYLYKIIQEKDLCVGSLNANRYRSELQSMIGVFVNLLPYRYQLNPSETFSNILGQVKQRCLDILQYSYLPYQKIIELSRDVNQSSSILPFIQTIFRFHEIHSTSINSQLSLHDKTVLHQLNSNDINYTVKTTKFDLTLSINYDPYDKRIQCSFEYSQDVFKHSTIETMSQRFHSILKQLFSSSSSFEKMKRPVYELSILLPHEQHIIQELNTTQVVNVDDDELMNKNKCIHHLFIDHCQRYEQKLAIILDEQSLTYSELFYYVQLLSMHLIKECYVKPQQIICQCLERSIEMPIGILAILMCGGSYCPLNPQDPQKRLLTLIDDTQTKHVLIHNLTKQTFIDEDDKKKNIEFINIESLFNIPNNILITDHDLKEVAYTDIYHEHIAFILFSSGSTGKPKQIQIRHRNFISSTISSLQIKIFNSNDIFVQIAECSFDVHLEELITPLCFIGTTIVLLHPFGQYDVDYVLQTIANEHVSYLGVVPTFIDSLCQYMEEYKQFGCLNSIRTLVLGGDTLTASILSNTLNYLPSTSKVYCGYGPAETTLLSSYHLITKNDLSGKEKIPVGRPKPNYQYYVLDEYLQSMSIGQIGEIFIGGVGVFVGYYNRDVQNTNSLVTLPGMNNEQKCYHTGDLGKFNRNGELIFVGRKDYQIKLRGQRTETGEIEQIILNSSSEITNCIVIRYITEQKQQKEYLVVHIESLTDDKSALKVKVREYCQLHLPQYMIPSLFIIMQQFPLTSNGKIDRKRFLLDDFSSLLNDEQYQEPATEMEMKLHQLWCHVLKIDGQISTNKNFFSLGGSSLILMKLHSLYQHYLYINKHTMSIAQMFHYSTIKQQAEIITKLNPNTSTMNNERVNLYNIMKNDNILNLSDVVTVQTCQKLNNNSIFLTGATGYLGSYLLKELLEQTQSTIYCLMRPSSKFLSPIETLKYYDLLNSSICTNRIITIQGDLEQYHLGLNEYQWLELSQNINRIYHCGAMVNHIKDYKSHRLSNVNGTIEIIRLASMNHIKINYISTLNVFNTINYLVEQNGYVQSKTIADSLVRQAKEKLNLPIQIFRPGMISWCTTTGCFNKQDFLYLLFAGLIKFSYAPDLDIQLDLSPVDYMSKKIVELGEQIFNTDDNNYIYNLHNFKNKISFKFIWNKICELMNKPANYIEFNIWKENLFNSLNQNNNDVLSGVLLLFQNYLLCDISPYPQLNINDDNVSDIQVLTHTLDPLPYIQKLIHNH</sequence>
<gene>
    <name evidence="5" type="ORF">GPM918_LOCUS10582</name>
    <name evidence="6" type="ORF">SRO942_LOCUS10583</name>
</gene>
<feature type="domain" description="Carrier" evidence="4">
    <location>
        <begin position="1329"/>
        <end position="1408"/>
    </location>
</feature>
<dbReference type="InterPro" id="IPR042099">
    <property type="entry name" value="ANL_N_sf"/>
</dbReference>
<dbReference type="GO" id="GO:0016874">
    <property type="term" value="F:ligase activity"/>
    <property type="evidence" value="ECO:0007669"/>
    <property type="project" value="UniProtKB-KW"/>
</dbReference>
<dbReference type="InterPro" id="IPR001242">
    <property type="entry name" value="Condensation_dom"/>
</dbReference>
<dbReference type="EMBL" id="CAJNOQ010002099">
    <property type="protein sequence ID" value="CAF0938600.1"/>
    <property type="molecule type" value="Genomic_DNA"/>
</dbReference>
<dbReference type="InterPro" id="IPR036291">
    <property type="entry name" value="NAD(P)-bd_dom_sf"/>
</dbReference>
<dbReference type="Gene3D" id="3.30.300.30">
    <property type="match status" value="2"/>
</dbReference>
<feature type="domain" description="Carrier" evidence="4">
    <location>
        <begin position="247"/>
        <end position="322"/>
    </location>
</feature>
<evidence type="ECO:0000256" key="3">
    <source>
        <dbReference type="ARBA" id="ARBA00022598"/>
    </source>
</evidence>
<dbReference type="InterPro" id="IPR009081">
    <property type="entry name" value="PP-bd_ACP"/>
</dbReference>
<dbReference type="InterPro" id="IPR045851">
    <property type="entry name" value="AMP-bd_C_sf"/>
</dbReference>
<dbReference type="Pfam" id="PF00668">
    <property type="entry name" value="Condensation"/>
    <property type="match status" value="1"/>
</dbReference>
<dbReference type="SUPFAM" id="SSF52777">
    <property type="entry name" value="CoA-dependent acyltransferases"/>
    <property type="match status" value="2"/>
</dbReference>
<accession>A0A814C748</accession>
<dbReference type="SUPFAM" id="SSF56801">
    <property type="entry name" value="Acetyl-CoA synthetase-like"/>
    <property type="match status" value="2"/>
</dbReference>
<dbReference type="PANTHER" id="PTHR45527:SF1">
    <property type="entry name" value="FATTY ACID SYNTHASE"/>
    <property type="match status" value="1"/>
</dbReference>
<dbReference type="PROSITE" id="PS50075">
    <property type="entry name" value="CARRIER"/>
    <property type="match status" value="2"/>
</dbReference>
<dbReference type="InterPro" id="IPR000873">
    <property type="entry name" value="AMP-dep_synth/lig_dom"/>
</dbReference>
<dbReference type="Pfam" id="PF07993">
    <property type="entry name" value="NAD_binding_4"/>
    <property type="match status" value="1"/>
</dbReference>
<evidence type="ECO:0000256" key="1">
    <source>
        <dbReference type="ARBA" id="ARBA00022450"/>
    </source>
</evidence>
<proteinExistence type="predicted"/>
<dbReference type="Proteomes" id="UP000681722">
    <property type="component" value="Unassembled WGS sequence"/>
</dbReference>
<dbReference type="Pfam" id="PF13193">
    <property type="entry name" value="AMP-binding_C"/>
    <property type="match status" value="1"/>
</dbReference>
<evidence type="ECO:0000259" key="4">
    <source>
        <dbReference type="PROSITE" id="PS50075"/>
    </source>
</evidence>
<dbReference type="InterPro" id="IPR025110">
    <property type="entry name" value="AMP-bd_C"/>
</dbReference>
<protein>
    <recommendedName>
        <fullName evidence="4">Carrier domain-containing protein</fullName>
    </recommendedName>
</protein>
<dbReference type="InterPro" id="IPR023213">
    <property type="entry name" value="CAT-like_dom_sf"/>
</dbReference>
<dbReference type="Gene3D" id="3.30.559.10">
    <property type="entry name" value="Chloramphenicol acetyltransferase-like domain"/>
    <property type="match status" value="1"/>
</dbReference>
<keyword evidence="7" id="KW-1185">Reference proteome</keyword>
<dbReference type="EMBL" id="CAJOBC010002099">
    <property type="protein sequence ID" value="CAF3715412.1"/>
    <property type="molecule type" value="Genomic_DNA"/>
</dbReference>
<evidence type="ECO:0000313" key="5">
    <source>
        <dbReference type="EMBL" id="CAF0938600.1"/>
    </source>
</evidence>
<dbReference type="Pfam" id="PF00550">
    <property type="entry name" value="PP-binding"/>
    <property type="match status" value="2"/>
</dbReference>
<dbReference type="PANTHER" id="PTHR45527">
    <property type="entry name" value="NONRIBOSOMAL PEPTIDE SYNTHETASE"/>
    <property type="match status" value="1"/>
</dbReference>
<dbReference type="CDD" id="cd05930">
    <property type="entry name" value="A_NRPS"/>
    <property type="match status" value="1"/>
</dbReference>
<dbReference type="InterPro" id="IPR013120">
    <property type="entry name" value="FAR_NAD-bd"/>
</dbReference>
<evidence type="ECO:0000256" key="2">
    <source>
        <dbReference type="ARBA" id="ARBA00022553"/>
    </source>
</evidence>
<organism evidence="5 7">
    <name type="scientific">Didymodactylos carnosus</name>
    <dbReference type="NCBI Taxonomy" id="1234261"/>
    <lineage>
        <taxon>Eukaryota</taxon>
        <taxon>Metazoa</taxon>
        <taxon>Spiralia</taxon>
        <taxon>Gnathifera</taxon>
        <taxon>Rotifera</taxon>
        <taxon>Eurotatoria</taxon>
        <taxon>Bdelloidea</taxon>
        <taxon>Philodinida</taxon>
        <taxon>Philodinidae</taxon>
        <taxon>Didymodactylos</taxon>
    </lineage>
</organism>
<dbReference type="InterPro" id="IPR036736">
    <property type="entry name" value="ACP-like_sf"/>
</dbReference>
<comment type="caution">
    <text evidence="5">The sequence shown here is derived from an EMBL/GenBank/DDBJ whole genome shotgun (WGS) entry which is preliminary data.</text>
</comment>
<keyword evidence="1" id="KW-0596">Phosphopantetheine</keyword>
<dbReference type="SUPFAM" id="SSF47336">
    <property type="entry name" value="ACP-like"/>
    <property type="match status" value="2"/>
</dbReference>
<dbReference type="Gene3D" id="3.40.50.12780">
    <property type="entry name" value="N-terminal domain of ligase-like"/>
    <property type="match status" value="2"/>
</dbReference>
<dbReference type="GO" id="GO:0043041">
    <property type="term" value="P:amino acid activation for nonribosomal peptide biosynthetic process"/>
    <property type="evidence" value="ECO:0007669"/>
    <property type="project" value="TreeGrafter"/>
</dbReference>
<evidence type="ECO:0000313" key="6">
    <source>
        <dbReference type="EMBL" id="CAF3715412.1"/>
    </source>
</evidence>
<dbReference type="Proteomes" id="UP000663829">
    <property type="component" value="Unassembled WGS sequence"/>
</dbReference>
<name>A0A814C748_9BILA</name>
<reference evidence="5" key="1">
    <citation type="submission" date="2021-02" db="EMBL/GenBank/DDBJ databases">
        <authorList>
            <person name="Nowell W R."/>
        </authorList>
    </citation>
    <scope>NUCLEOTIDE SEQUENCE</scope>
</reference>
<dbReference type="GO" id="GO:0031177">
    <property type="term" value="F:phosphopantetheine binding"/>
    <property type="evidence" value="ECO:0007669"/>
    <property type="project" value="TreeGrafter"/>
</dbReference>
<dbReference type="NCBIfam" id="TIGR01746">
    <property type="entry name" value="Thioester-redct"/>
    <property type="match status" value="1"/>
</dbReference>
<evidence type="ECO:0000313" key="7">
    <source>
        <dbReference type="Proteomes" id="UP000663829"/>
    </source>
</evidence>
<dbReference type="Gene3D" id="3.30.559.30">
    <property type="entry name" value="Nonribosomal peptide synthetase, condensation domain"/>
    <property type="match status" value="1"/>
</dbReference>
<keyword evidence="3" id="KW-0436">Ligase</keyword>
<dbReference type="PROSITE" id="PS00455">
    <property type="entry name" value="AMP_BINDING"/>
    <property type="match status" value="1"/>
</dbReference>
<dbReference type="GO" id="GO:0005737">
    <property type="term" value="C:cytoplasm"/>
    <property type="evidence" value="ECO:0007669"/>
    <property type="project" value="TreeGrafter"/>
</dbReference>
<dbReference type="InterPro" id="IPR020845">
    <property type="entry name" value="AMP-binding_CS"/>
</dbReference>
<dbReference type="OrthoDB" id="416786at2759"/>
<dbReference type="Gene3D" id="3.40.50.720">
    <property type="entry name" value="NAD(P)-binding Rossmann-like Domain"/>
    <property type="match status" value="1"/>
</dbReference>
<dbReference type="SUPFAM" id="SSF51735">
    <property type="entry name" value="NAD(P)-binding Rossmann-fold domains"/>
    <property type="match status" value="1"/>
</dbReference>
<keyword evidence="2" id="KW-0597">Phosphoprotein</keyword>
<dbReference type="Pfam" id="PF00501">
    <property type="entry name" value="AMP-binding"/>
    <property type="match status" value="2"/>
</dbReference>